<feature type="transmembrane region" description="Helical" evidence="12">
    <location>
        <begin position="302"/>
        <end position="329"/>
    </location>
</feature>
<dbReference type="Gene3D" id="2.60.120.200">
    <property type="match status" value="1"/>
</dbReference>
<dbReference type="GO" id="GO:0030134">
    <property type="term" value="C:COPII-coated ER to Golgi transport vesicle"/>
    <property type="evidence" value="ECO:0007669"/>
    <property type="project" value="TreeGrafter"/>
</dbReference>
<evidence type="ECO:0000256" key="10">
    <source>
        <dbReference type="ARBA" id="ARBA00023180"/>
    </source>
</evidence>
<reference evidence="15" key="1">
    <citation type="submission" date="2023-06" db="EMBL/GenBank/DDBJ databases">
        <authorList>
            <person name="Delattre M."/>
        </authorList>
    </citation>
    <scope>NUCLEOTIDE SEQUENCE</scope>
    <source>
        <strain evidence="15">AF72</strain>
    </source>
</reference>
<dbReference type="GO" id="GO:0046872">
    <property type="term" value="F:metal ion binding"/>
    <property type="evidence" value="ECO:0007669"/>
    <property type="project" value="UniProtKB-KW"/>
</dbReference>
<dbReference type="Pfam" id="PF03388">
    <property type="entry name" value="Lectin_leg-like"/>
    <property type="match status" value="1"/>
</dbReference>
<keyword evidence="16" id="KW-1185">Reference proteome</keyword>
<dbReference type="GO" id="GO:0005789">
    <property type="term" value="C:endoplasmic reticulum membrane"/>
    <property type="evidence" value="ECO:0007669"/>
    <property type="project" value="TreeGrafter"/>
</dbReference>
<evidence type="ECO:0000256" key="2">
    <source>
        <dbReference type="ARBA" id="ARBA00022692"/>
    </source>
</evidence>
<name>A0AA36DC08_9BILA</name>
<dbReference type="GO" id="GO:0005793">
    <property type="term" value="C:endoplasmic reticulum-Golgi intermediate compartment"/>
    <property type="evidence" value="ECO:0007669"/>
    <property type="project" value="TreeGrafter"/>
</dbReference>
<evidence type="ECO:0000313" key="15">
    <source>
        <dbReference type="EMBL" id="CAJ0583485.1"/>
    </source>
</evidence>
<sequence>MWLFGPLLIQLFCKYVVTQSAADALKIAVEGSSVNEFRGFYKREHSVVRPYMAGVEIPWNLVGHTVISTHEIRLTADAKSQQGGIWNSHALWARDWELQVSFKVTGQSGQLFGDGMAIWYAQEPGLLGPVFGSKDYFRGLAVFLDTYSNHNGPHQHGHPWVSAMVSDGTLHYDHDRDGTHTQLGGEEAGCEAKFRNQDFETQVLIRYVADTLSIFVDTDGEGTWRSCLSVDNVKLPTGYYLGVSAATGELYDIHDLISFKTFQIDVDRVESRDDLQPEKIVPHADSVSAPRDHVVDPKPSRLGWFGTALLLIVAIAVVIGIVLFGVMSIKNKNQTQHKRFY</sequence>
<organism evidence="15 16">
    <name type="scientific">Mesorhabditis spiculigera</name>
    <dbReference type="NCBI Taxonomy" id="96644"/>
    <lineage>
        <taxon>Eukaryota</taxon>
        <taxon>Metazoa</taxon>
        <taxon>Ecdysozoa</taxon>
        <taxon>Nematoda</taxon>
        <taxon>Chromadorea</taxon>
        <taxon>Rhabditida</taxon>
        <taxon>Rhabditina</taxon>
        <taxon>Rhabditomorpha</taxon>
        <taxon>Rhabditoidea</taxon>
        <taxon>Rhabditidae</taxon>
        <taxon>Mesorhabditinae</taxon>
        <taxon>Mesorhabditis</taxon>
    </lineage>
</organism>
<feature type="chain" id="PRO_5041354523" description="L-type lectin-like domain-containing protein" evidence="13">
    <location>
        <begin position="19"/>
        <end position="341"/>
    </location>
</feature>
<evidence type="ECO:0000256" key="3">
    <source>
        <dbReference type="ARBA" id="ARBA00022723"/>
    </source>
</evidence>
<evidence type="ECO:0000256" key="5">
    <source>
        <dbReference type="ARBA" id="ARBA00022734"/>
    </source>
</evidence>
<dbReference type="GO" id="GO:0000139">
    <property type="term" value="C:Golgi membrane"/>
    <property type="evidence" value="ECO:0007669"/>
    <property type="project" value="UniProtKB-SubCell"/>
</dbReference>
<keyword evidence="6 12" id="KW-1133">Transmembrane helix</keyword>
<keyword evidence="10" id="KW-0325">Glycoprotein</keyword>
<proteinExistence type="predicted"/>
<protein>
    <recommendedName>
        <fullName evidence="14">L-type lectin-like domain-containing protein</fullName>
    </recommendedName>
</protein>
<evidence type="ECO:0000256" key="12">
    <source>
        <dbReference type="SAM" id="Phobius"/>
    </source>
</evidence>
<dbReference type="GO" id="GO:0005537">
    <property type="term" value="F:D-mannose binding"/>
    <property type="evidence" value="ECO:0007669"/>
    <property type="project" value="TreeGrafter"/>
</dbReference>
<feature type="domain" description="L-type lectin-like" evidence="14">
    <location>
        <begin position="39"/>
        <end position="264"/>
    </location>
</feature>
<dbReference type="InterPro" id="IPR051136">
    <property type="entry name" value="Intracellular_Lectin-GPT"/>
</dbReference>
<keyword evidence="8 12" id="KW-0472">Membrane</keyword>
<dbReference type="InterPro" id="IPR005052">
    <property type="entry name" value="Lectin_leg"/>
</dbReference>
<accession>A0AA36DC08</accession>
<feature type="signal peptide" evidence="13">
    <location>
        <begin position="1"/>
        <end position="18"/>
    </location>
</feature>
<evidence type="ECO:0000256" key="6">
    <source>
        <dbReference type="ARBA" id="ARBA00022989"/>
    </source>
</evidence>
<evidence type="ECO:0000256" key="1">
    <source>
        <dbReference type="ARBA" id="ARBA00004194"/>
    </source>
</evidence>
<dbReference type="InterPro" id="IPR013320">
    <property type="entry name" value="ConA-like_dom_sf"/>
</dbReference>
<dbReference type="GO" id="GO:0006888">
    <property type="term" value="P:endoplasmic reticulum to Golgi vesicle-mediated transport"/>
    <property type="evidence" value="ECO:0007669"/>
    <property type="project" value="TreeGrafter"/>
</dbReference>
<evidence type="ECO:0000256" key="7">
    <source>
        <dbReference type="ARBA" id="ARBA00023034"/>
    </source>
</evidence>
<feature type="non-terminal residue" evidence="15">
    <location>
        <position position="1"/>
    </location>
</feature>
<evidence type="ECO:0000256" key="9">
    <source>
        <dbReference type="ARBA" id="ARBA00023157"/>
    </source>
</evidence>
<evidence type="ECO:0000313" key="16">
    <source>
        <dbReference type="Proteomes" id="UP001177023"/>
    </source>
</evidence>
<dbReference type="PANTHER" id="PTHR12223:SF45">
    <property type="entry name" value="RE50040P"/>
    <property type="match status" value="1"/>
</dbReference>
<keyword evidence="5" id="KW-0430">Lectin</keyword>
<evidence type="ECO:0000259" key="14">
    <source>
        <dbReference type="PROSITE" id="PS51328"/>
    </source>
</evidence>
<dbReference type="AlphaFoldDB" id="A0AA36DC08"/>
<evidence type="ECO:0000256" key="4">
    <source>
        <dbReference type="ARBA" id="ARBA00022729"/>
    </source>
</evidence>
<dbReference type="PANTHER" id="PTHR12223">
    <property type="entry name" value="VESICULAR MANNOSE-BINDING LECTIN"/>
    <property type="match status" value="1"/>
</dbReference>
<keyword evidence="9" id="KW-1015">Disulfide bond</keyword>
<gene>
    <name evidence="15" type="ORF">MSPICULIGERA_LOCUS21564</name>
</gene>
<evidence type="ECO:0000256" key="13">
    <source>
        <dbReference type="SAM" id="SignalP"/>
    </source>
</evidence>
<keyword evidence="3" id="KW-0479">Metal-binding</keyword>
<dbReference type="FunFam" id="2.60.120.200:FF:000017">
    <property type="entry name" value="Vesicular integral-membrane protein VIP36"/>
    <property type="match status" value="1"/>
</dbReference>
<comment type="caution">
    <text evidence="15">The sequence shown here is derived from an EMBL/GenBank/DDBJ whole genome shotgun (WGS) entry which is preliminary data.</text>
</comment>
<dbReference type="Proteomes" id="UP001177023">
    <property type="component" value="Unassembled WGS sequence"/>
</dbReference>
<dbReference type="EMBL" id="CATQJA010002665">
    <property type="protein sequence ID" value="CAJ0583485.1"/>
    <property type="molecule type" value="Genomic_DNA"/>
</dbReference>
<comment type="subcellular location">
    <subcellularLocation>
        <location evidence="11">Endomembrane system</location>
        <topology evidence="11">Single-pass type I membrane protein</topology>
    </subcellularLocation>
    <subcellularLocation>
        <location evidence="1">Golgi apparatus membrane</location>
        <topology evidence="1">Single-pass membrane protein</topology>
    </subcellularLocation>
</comment>
<dbReference type="PROSITE" id="PS51328">
    <property type="entry name" value="L_LECTIN_LIKE"/>
    <property type="match status" value="1"/>
</dbReference>
<evidence type="ECO:0000256" key="11">
    <source>
        <dbReference type="ARBA" id="ARBA00046288"/>
    </source>
</evidence>
<keyword evidence="7" id="KW-0333">Golgi apparatus</keyword>
<keyword evidence="4 13" id="KW-0732">Signal</keyword>
<dbReference type="SUPFAM" id="SSF49899">
    <property type="entry name" value="Concanavalin A-like lectins/glucanases"/>
    <property type="match status" value="1"/>
</dbReference>
<evidence type="ECO:0000256" key="8">
    <source>
        <dbReference type="ARBA" id="ARBA00023136"/>
    </source>
</evidence>
<keyword evidence="2 12" id="KW-0812">Transmembrane</keyword>